<dbReference type="GO" id="GO:0008171">
    <property type="term" value="F:O-methyltransferase activity"/>
    <property type="evidence" value="ECO:0007669"/>
    <property type="project" value="InterPro"/>
</dbReference>
<dbReference type="Proteomes" id="UP000014500">
    <property type="component" value="Unassembled WGS sequence"/>
</dbReference>
<dbReference type="AlphaFoldDB" id="T1JH70"/>
<dbReference type="GO" id="GO:0032259">
    <property type="term" value="P:methylation"/>
    <property type="evidence" value="ECO:0007669"/>
    <property type="project" value="UniProtKB-KW"/>
</dbReference>
<evidence type="ECO:0008006" key="7">
    <source>
        <dbReference type="Google" id="ProtNLM"/>
    </source>
</evidence>
<reference evidence="6" key="1">
    <citation type="submission" date="2011-05" db="EMBL/GenBank/DDBJ databases">
        <authorList>
            <person name="Richards S.R."/>
            <person name="Qu J."/>
            <person name="Jiang H."/>
            <person name="Jhangiani S.N."/>
            <person name="Agravi P."/>
            <person name="Goodspeed R."/>
            <person name="Gross S."/>
            <person name="Mandapat C."/>
            <person name="Jackson L."/>
            <person name="Mathew T."/>
            <person name="Pu L."/>
            <person name="Thornton R."/>
            <person name="Saada N."/>
            <person name="Wilczek-Boney K.B."/>
            <person name="Lee S."/>
            <person name="Kovar C."/>
            <person name="Wu Y."/>
            <person name="Scherer S.E."/>
            <person name="Worley K.C."/>
            <person name="Muzny D.M."/>
            <person name="Gibbs R."/>
        </authorList>
    </citation>
    <scope>NUCLEOTIDE SEQUENCE</scope>
    <source>
        <strain evidence="6">Brora</strain>
    </source>
</reference>
<protein>
    <recommendedName>
        <fullName evidence="7">O-methyltransferase domain-containing protein</fullName>
    </recommendedName>
</protein>
<evidence type="ECO:0000256" key="1">
    <source>
        <dbReference type="ARBA" id="ARBA00022603"/>
    </source>
</evidence>
<dbReference type="InterPro" id="IPR002935">
    <property type="entry name" value="SAM_O-MeTrfase"/>
</dbReference>
<dbReference type="GO" id="GO:0008757">
    <property type="term" value="F:S-adenosylmethionine-dependent methyltransferase activity"/>
    <property type="evidence" value="ECO:0007669"/>
    <property type="project" value="TreeGrafter"/>
</dbReference>
<dbReference type="InterPro" id="IPR029063">
    <property type="entry name" value="SAM-dependent_MTases_sf"/>
</dbReference>
<keyword evidence="1" id="KW-0489">Methyltransferase</keyword>
<keyword evidence="2" id="KW-0808">Transferase</keyword>
<dbReference type="PANTHER" id="PTHR10509">
    <property type="entry name" value="O-METHYLTRANSFERASE-RELATED"/>
    <property type="match status" value="1"/>
</dbReference>
<organism evidence="5 6">
    <name type="scientific">Strigamia maritima</name>
    <name type="common">European centipede</name>
    <name type="synonym">Geophilus maritimus</name>
    <dbReference type="NCBI Taxonomy" id="126957"/>
    <lineage>
        <taxon>Eukaryota</taxon>
        <taxon>Metazoa</taxon>
        <taxon>Ecdysozoa</taxon>
        <taxon>Arthropoda</taxon>
        <taxon>Myriapoda</taxon>
        <taxon>Chilopoda</taxon>
        <taxon>Pleurostigmophora</taxon>
        <taxon>Geophilomorpha</taxon>
        <taxon>Linotaeniidae</taxon>
        <taxon>Strigamia</taxon>
    </lineage>
</organism>
<name>T1JH70_STRMM</name>
<evidence type="ECO:0000313" key="6">
    <source>
        <dbReference type="Proteomes" id="UP000014500"/>
    </source>
</evidence>
<dbReference type="eggNOG" id="KOG1663">
    <property type="taxonomic scope" value="Eukaryota"/>
</dbReference>
<dbReference type="InterPro" id="IPR050362">
    <property type="entry name" value="Cation-dep_OMT"/>
</dbReference>
<dbReference type="EMBL" id="JH432222">
    <property type="status" value="NOT_ANNOTATED_CDS"/>
    <property type="molecule type" value="Genomic_DNA"/>
</dbReference>
<comment type="similarity">
    <text evidence="4">Belongs to the class I-like SAM-binding methyltransferase superfamily. Cation-dependent O-methyltransferase family.</text>
</comment>
<evidence type="ECO:0000256" key="2">
    <source>
        <dbReference type="ARBA" id="ARBA00022679"/>
    </source>
</evidence>
<dbReference type="EnsemblMetazoa" id="SMAR013200-RA">
    <property type="protein sequence ID" value="SMAR013200-PA"/>
    <property type="gene ID" value="SMAR013200"/>
</dbReference>
<keyword evidence="3" id="KW-0949">S-adenosyl-L-methionine</keyword>
<accession>T1JH70</accession>
<dbReference type="PROSITE" id="PS51682">
    <property type="entry name" value="SAM_OMT_I"/>
    <property type="match status" value="2"/>
</dbReference>
<evidence type="ECO:0000313" key="5">
    <source>
        <dbReference type="EnsemblMetazoa" id="SMAR013200-PA"/>
    </source>
</evidence>
<dbReference type="Pfam" id="PF01596">
    <property type="entry name" value="Methyltransf_3"/>
    <property type="match status" value="3"/>
</dbReference>
<dbReference type="STRING" id="126957.T1JH70"/>
<dbReference type="HOGENOM" id="CLU_544384_0_0_1"/>
<dbReference type="SUPFAM" id="SSF53335">
    <property type="entry name" value="S-adenosyl-L-methionine-dependent methyltransferases"/>
    <property type="match status" value="3"/>
</dbReference>
<dbReference type="Gene3D" id="3.40.50.150">
    <property type="entry name" value="Vaccinia Virus protein VP39"/>
    <property type="match status" value="3"/>
</dbReference>
<evidence type="ECO:0000256" key="3">
    <source>
        <dbReference type="ARBA" id="ARBA00022691"/>
    </source>
</evidence>
<evidence type="ECO:0000256" key="4">
    <source>
        <dbReference type="ARBA" id="ARBA00023453"/>
    </source>
</evidence>
<dbReference type="PANTHER" id="PTHR10509:SF93">
    <property type="entry name" value="CATECHOL O-METHYLTRANSFERASE DOMAIN-CONTAINING PROTEIN 1"/>
    <property type="match status" value="1"/>
</dbReference>
<proteinExistence type="inferred from homology"/>
<dbReference type="CDD" id="cd02440">
    <property type="entry name" value="AdoMet_MTases"/>
    <property type="match status" value="2"/>
</dbReference>
<sequence>MAIGKPYWKEAGIEHKIDVRIQPAEKTLGNLHIFDADKEGYVMYYEKSLQLLKKGGMIAIDNIIMDFVPKGKSSYTDDPLIKYTTDHSLRLLPVQEKLRDETLKHPRGIMMGAPEVGQFLQLIIRAINAKKVIEIGVFTGFSTLGFGLALPEDGRIIACDVSEEFMAIGKPYWKEAGIEDKIDVRIQSADKTLDELLINGEAGSFDFVFIDADKEGYDSYYEKSLQLIRKRGIIAIDNVLWGRTVLDENSTFHGASEIKQLNEKLKNDHRIDLSMLTIGDDPITKYVTDSSLRLLPVQERLKKETLSQPLGSMMGAPEICQLLQNLIRVINAKRVIEIGVFTGFSTLGFGLALPEDGQIIACDVSEKFMDIGKPYWKEAGIEHKIDIRIQPADKTLDELLKNGKAGSFDLVFIDADKEGYDSYFEKSLQLIRKGGIIALDNVLWGGAVLDKNSTREGAQAIIKLNEKLRNDQRIEISMFTIGDEKKIYSDHPFLMLIYIEF</sequence>
<reference evidence="5" key="2">
    <citation type="submission" date="2015-02" db="UniProtKB">
        <authorList>
            <consortium name="EnsemblMetazoa"/>
        </authorList>
    </citation>
    <scope>IDENTIFICATION</scope>
</reference>
<keyword evidence="6" id="KW-1185">Reference proteome</keyword>
<dbReference type="OMA" id="YRNYHER"/>